<dbReference type="OrthoDB" id="3035255at2"/>
<keyword evidence="2" id="KW-1185">Reference proteome</keyword>
<name>A0A841R329_9FIRM</name>
<dbReference type="AlphaFoldDB" id="A0A841R329"/>
<accession>A0A841R329</accession>
<organism evidence="1 2">
    <name type="scientific">Negativicoccus succinicivorans</name>
    <dbReference type="NCBI Taxonomy" id="620903"/>
    <lineage>
        <taxon>Bacteria</taxon>
        <taxon>Bacillati</taxon>
        <taxon>Bacillota</taxon>
        <taxon>Negativicutes</taxon>
        <taxon>Veillonellales</taxon>
        <taxon>Veillonellaceae</taxon>
        <taxon>Negativicoccus</taxon>
    </lineage>
</organism>
<gene>
    <name evidence="1" type="ORF">HNR45_001296</name>
</gene>
<dbReference type="RefSeq" id="WP_159822530.1">
    <property type="nucleotide sequence ID" value="NZ_CABWNB010000002.1"/>
</dbReference>
<evidence type="ECO:0000313" key="1">
    <source>
        <dbReference type="EMBL" id="MBB6478226.1"/>
    </source>
</evidence>
<comment type="caution">
    <text evidence="1">The sequence shown here is derived from an EMBL/GenBank/DDBJ whole genome shotgun (WGS) entry which is preliminary data.</text>
</comment>
<protein>
    <recommendedName>
        <fullName evidence="3">N-acetyltransferase domain-containing protein</fullName>
    </recommendedName>
</protein>
<proteinExistence type="predicted"/>
<dbReference type="Proteomes" id="UP000591941">
    <property type="component" value="Unassembled WGS sequence"/>
</dbReference>
<reference evidence="1 2" key="1">
    <citation type="submission" date="2020-08" db="EMBL/GenBank/DDBJ databases">
        <title>Genomic Encyclopedia of Type Strains, Phase IV (KMG-IV): sequencing the most valuable type-strain genomes for metagenomic binning, comparative biology and taxonomic classification.</title>
        <authorList>
            <person name="Goeker M."/>
        </authorList>
    </citation>
    <scope>NUCLEOTIDE SEQUENCE [LARGE SCALE GENOMIC DNA]</scope>
    <source>
        <strain evidence="1 2">DSM 21255</strain>
    </source>
</reference>
<dbReference type="GeneID" id="93486551"/>
<dbReference type="EMBL" id="JACHHI010000006">
    <property type="protein sequence ID" value="MBB6478226.1"/>
    <property type="molecule type" value="Genomic_DNA"/>
</dbReference>
<evidence type="ECO:0000313" key="2">
    <source>
        <dbReference type="Proteomes" id="UP000591941"/>
    </source>
</evidence>
<sequence>MSKVTTVDARSVDVSVLHRLGTNMRPHDVEECEAFGLSPVEAVLQSAYHAQSESFVVLDEQGEALWVYGRGPVIGADGVGIWCLGRIGSEKHAKFFLRESKRVINQWLNEGAVLWNYVSVNNAPSLRWLAWLGATFGDEVEIGGVQFVKFEIRGK</sequence>
<evidence type="ECO:0008006" key="3">
    <source>
        <dbReference type="Google" id="ProtNLM"/>
    </source>
</evidence>